<dbReference type="Proteomes" id="UP000240572">
    <property type="component" value="Unassembled WGS sequence"/>
</dbReference>
<dbReference type="OrthoDB" id="1081990at2"/>
<accession>A0A2P8CZB4</accession>
<feature type="signal peptide" evidence="1">
    <location>
        <begin position="1"/>
        <end position="19"/>
    </location>
</feature>
<dbReference type="AlphaFoldDB" id="A0A2P8CZB4"/>
<evidence type="ECO:0000256" key="1">
    <source>
        <dbReference type="SAM" id="SignalP"/>
    </source>
</evidence>
<proteinExistence type="predicted"/>
<protein>
    <submittedName>
        <fullName evidence="2">Outer membrane protein Omp28</fullName>
    </submittedName>
</protein>
<evidence type="ECO:0000313" key="3">
    <source>
        <dbReference type="Proteomes" id="UP000240572"/>
    </source>
</evidence>
<evidence type="ECO:0000313" key="2">
    <source>
        <dbReference type="EMBL" id="PSK90300.1"/>
    </source>
</evidence>
<keyword evidence="1" id="KW-0732">Signal</keyword>
<comment type="caution">
    <text evidence="2">The sequence shown here is derived from an EMBL/GenBank/DDBJ whole genome shotgun (WGS) entry which is preliminary data.</text>
</comment>
<feature type="chain" id="PRO_5015137556" evidence="1">
    <location>
        <begin position="20"/>
        <end position="300"/>
    </location>
</feature>
<reference evidence="2 3" key="1">
    <citation type="submission" date="2018-03" db="EMBL/GenBank/DDBJ databases">
        <title>Genomic Encyclopedia of Type Strains, Phase III (KMG-III): the genomes of soil and plant-associated and newly described type strains.</title>
        <authorList>
            <person name="Whitman W."/>
        </authorList>
    </citation>
    <scope>NUCLEOTIDE SEQUENCE [LARGE SCALE GENOMIC DNA]</scope>
    <source>
        <strain evidence="2 3">CGMCC 1.12700</strain>
    </source>
</reference>
<keyword evidence="3" id="KW-1185">Reference proteome</keyword>
<organism evidence="2 3">
    <name type="scientific">Taibaiella chishuiensis</name>
    <dbReference type="NCBI Taxonomy" id="1434707"/>
    <lineage>
        <taxon>Bacteria</taxon>
        <taxon>Pseudomonadati</taxon>
        <taxon>Bacteroidota</taxon>
        <taxon>Chitinophagia</taxon>
        <taxon>Chitinophagales</taxon>
        <taxon>Chitinophagaceae</taxon>
        <taxon>Taibaiella</taxon>
    </lineage>
</organism>
<dbReference type="EMBL" id="PYGD01000008">
    <property type="protein sequence ID" value="PSK90300.1"/>
    <property type="molecule type" value="Genomic_DNA"/>
</dbReference>
<gene>
    <name evidence="2" type="ORF">B0I18_10828</name>
</gene>
<dbReference type="InterPro" id="IPR013783">
    <property type="entry name" value="Ig-like_fold"/>
</dbReference>
<dbReference type="Gene3D" id="2.60.40.10">
    <property type="entry name" value="Immunoglobulins"/>
    <property type="match status" value="1"/>
</dbReference>
<dbReference type="PROSITE" id="PS51257">
    <property type="entry name" value="PROKAR_LIPOPROTEIN"/>
    <property type="match status" value="1"/>
</dbReference>
<dbReference type="Pfam" id="PF11551">
    <property type="entry name" value="Omp28"/>
    <property type="match status" value="1"/>
</dbReference>
<dbReference type="RefSeq" id="WP_106524181.1">
    <property type="nucleotide sequence ID" value="NZ_PYGD01000008.1"/>
</dbReference>
<sequence length="300" mass="33363">MKRKISYMAILLIAGFASCKEHGVSIDGNDNLAEDTTYVSKTPEAPEPKNFLVEELSGVRCGNCPEAAAFMEDLNKQNQDRLKVVTIHVSHLARMITEREPKSIQNLAVPEGLRIVQRLFGEVGNMPCASGDRWMLGNSGNRYLVDGANNWPTLISSMKAKSNTTPVNIKLESKYNTEKDQYDITTTVHYTKAVTGANTLSIYLTESKIKDAFIDADELITYNHVLRKAITAAEGKVILDSHPTKEPGLTYIYRTALKIDASDPAQKFWQPENMKVLAFVSASAPPEDIHVYQVQEVNLK</sequence>
<dbReference type="InterPro" id="IPR021615">
    <property type="entry name" value="Omp28"/>
</dbReference>
<name>A0A2P8CZB4_9BACT</name>